<proteinExistence type="predicted"/>
<name>A0A6C0JG90_9ZZZZ</name>
<dbReference type="EMBL" id="MN740363">
    <property type="protein sequence ID" value="QHU02778.1"/>
    <property type="molecule type" value="Genomic_DNA"/>
</dbReference>
<keyword evidence="1" id="KW-0812">Transmembrane</keyword>
<protein>
    <submittedName>
        <fullName evidence="2">Uncharacterized protein</fullName>
    </submittedName>
</protein>
<feature type="transmembrane region" description="Helical" evidence="1">
    <location>
        <begin position="90"/>
        <end position="112"/>
    </location>
</feature>
<reference evidence="2" key="1">
    <citation type="journal article" date="2020" name="Nature">
        <title>Giant virus diversity and host interactions through global metagenomics.</title>
        <authorList>
            <person name="Schulz F."/>
            <person name="Roux S."/>
            <person name="Paez-Espino D."/>
            <person name="Jungbluth S."/>
            <person name="Walsh D.A."/>
            <person name="Denef V.J."/>
            <person name="McMahon K.D."/>
            <person name="Konstantinidis K.T."/>
            <person name="Eloe-Fadrosh E.A."/>
            <person name="Kyrpides N.C."/>
            <person name="Woyke T."/>
        </authorList>
    </citation>
    <scope>NUCLEOTIDE SEQUENCE</scope>
    <source>
        <strain evidence="2">GVMAG-M-3300025880-76</strain>
    </source>
</reference>
<evidence type="ECO:0000256" key="1">
    <source>
        <dbReference type="SAM" id="Phobius"/>
    </source>
</evidence>
<organism evidence="2">
    <name type="scientific">viral metagenome</name>
    <dbReference type="NCBI Taxonomy" id="1070528"/>
    <lineage>
        <taxon>unclassified sequences</taxon>
        <taxon>metagenomes</taxon>
        <taxon>organismal metagenomes</taxon>
    </lineage>
</organism>
<accession>A0A6C0JG90</accession>
<sequence>MTHVEPKENSEIIEMGTDIDSPPLIRQKSIVESTQVLMNDQDFQQKLSMVLTLALELYRVVMSTLLIVFVPQKCGDEPCSIDDKLYTSVPFEQVILSSNFITFVLFIGMYAIEAKRELCLINYMDTNRFKPRNNDAVAIELQHLSPKRFTRIESCEYWYGKLGNASFVAFLINVVLSSIGIFNSYLDSKTMTVLLTNVLFMCSKLYSVYSVLDTKPFILYSAYMTRKTQFNDVDPDKVEPVINEIVTDKSSPDTTMDDDQPIIEVSTEAETNI</sequence>
<keyword evidence="1" id="KW-0472">Membrane</keyword>
<evidence type="ECO:0000313" key="2">
    <source>
        <dbReference type="EMBL" id="QHU02778.1"/>
    </source>
</evidence>
<feature type="transmembrane region" description="Helical" evidence="1">
    <location>
        <begin position="47"/>
        <end position="70"/>
    </location>
</feature>
<feature type="transmembrane region" description="Helical" evidence="1">
    <location>
        <begin position="192"/>
        <end position="212"/>
    </location>
</feature>
<keyword evidence="1" id="KW-1133">Transmembrane helix</keyword>
<dbReference type="AlphaFoldDB" id="A0A6C0JG90"/>
<feature type="transmembrane region" description="Helical" evidence="1">
    <location>
        <begin position="167"/>
        <end position="186"/>
    </location>
</feature>